<sequence length="641" mass="71910">MSCRAWRAGTGTDRDRPGHLVLVPVQSCRMSEEKPHETEQPRSTQSTQSPSQAQSTQSPSQAQSTQSTQSPSQAQSTQSPSQSKSQSQPGSSSSSGPTSASQSSSGSGTLSSVDTIPVTLPSVPEEPEPQPWGRLLPMARGFRSQDCVEDQYLFGRGSKCNYVLDDPDDRGSKKFRIYSKKHFRIYREGSEVFVEDYSNNGTFIDGNLIGQNKKLPVVNNAVLSLSEPRNKVFVFIDLMSDDQSSLPKELQEKYLLTRRIGTGVCGEVKLAFERSTCRKFAVKIINKKNFQSEGTAMRNAQTEIEILQRVDHPCLIKTEDFYQTDDSFYIVLELMEGGELFNRVKSQKQLNESIAKLYFYQMLRAVQYLHSNGIIHRDLKPENVLLSSQDDVCLIKVHTPSPSSSSLIQQHQCVQLRVCVSQVTDFNQSRILEESMLMRTLCGTPSYLAPEVFTHASTTGYGLAVDDAWSLGVLLFVCLGGYPPFHDSFGCQSITEQIIRGEFTMVPSKWKHISDQETLETLQYYYSKLQKHYRNTAETLQYYYRNTTETLYEGRGVRKLLVVDPSRRMTIEEALQHPWLQDHGMLETAHKLMYPPAAAAAMQEAGSASGSSGRKRGRDEGDEEEEKHPAKRSQAPPHAPM</sequence>
<reference evidence="1" key="1">
    <citation type="submission" date="2022-04" db="EMBL/GenBank/DDBJ databases">
        <title>Jade perch genome.</title>
        <authorList>
            <person name="Chao B."/>
        </authorList>
    </citation>
    <scope>NUCLEOTIDE SEQUENCE</scope>
    <source>
        <strain evidence="1">CB-2022</strain>
    </source>
</reference>
<comment type="caution">
    <text evidence="1">The sequence shown here is derived from an EMBL/GenBank/DDBJ whole genome shotgun (WGS) entry which is preliminary data.</text>
</comment>
<keyword evidence="2" id="KW-1185">Reference proteome</keyword>
<evidence type="ECO:0000313" key="1">
    <source>
        <dbReference type="EMBL" id="KAI3373029.1"/>
    </source>
</evidence>
<organism evidence="1 2">
    <name type="scientific">Scortum barcoo</name>
    <name type="common">barcoo grunter</name>
    <dbReference type="NCBI Taxonomy" id="214431"/>
    <lineage>
        <taxon>Eukaryota</taxon>
        <taxon>Metazoa</taxon>
        <taxon>Chordata</taxon>
        <taxon>Craniata</taxon>
        <taxon>Vertebrata</taxon>
        <taxon>Euteleostomi</taxon>
        <taxon>Actinopterygii</taxon>
        <taxon>Neopterygii</taxon>
        <taxon>Teleostei</taxon>
        <taxon>Neoteleostei</taxon>
        <taxon>Acanthomorphata</taxon>
        <taxon>Eupercaria</taxon>
        <taxon>Centrarchiformes</taxon>
        <taxon>Terapontoidei</taxon>
        <taxon>Terapontidae</taxon>
        <taxon>Scortum</taxon>
    </lineage>
</organism>
<accession>A0ACB8WZV5</accession>
<evidence type="ECO:0000313" key="2">
    <source>
        <dbReference type="Proteomes" id="UP000831701"/>
    </source>
</evidence>
<proteinExistence type="predicted"/>
<name>A0ACB8WZV5_9TELE</name>
<dbReference type="EMBL" id="CM041535">
    <property type="protein sequence ID" value="KAI3373029.1"/>
    <property type="molecule type" value="Genomic_DNA"/>
</dbReference>
<gene>
    <name evidence="1" type="ORF">L3Q82_023463</name>
</gene>
<dbReference type="Proteomes" id="UP000831701">
    <property type="component" value="Chromosome 5"/>
</dbReference>
<protein>
    <submittedName>
        <fullName evidence="1">Uncharacterized protein</fullName>
    </submittedName>
</protein>